<evidence type="ECO:0000256" key="6">
    <source>
        <dbReference type="SAM" id="Phobius"/>
    </source>
</evidence>
<sequence>MPLNSKGAQSKRDVHDTLSICFYTKGVFVAYIWLAAISTLRVKKLTPNATLPTRGSERAAGYDLASAYDCTVPAHGKAVVRTGLSLAIPAGTYARVAPRSGLAVKHFIDTGAGVVDEDYRGEVGVVLFNHSDVDFPVKKGDRIAQLILERIMTPEVEEVEDLDATLRGAGGYGSTGVAS</sequence>
<keyword evidence="5" id="KW-0479">Metal-binding</keyword>
<dbReference type="InterPro" id="IPR033704">
    <property type="entry name" value="dUTPase_trimeric"/>
</dbReference>
<dbReference type="InterPro" id="IPR008181">
    <property type="entry name" value="dUTPase"/>
</dbReference>
<protein>
    <recommendedName>
        <fullName evidence="5">Deoxyuridine 5'-triphosphate nucleotidohydrolase</fullName>
        <shortName evidence="5">dUTPase</shortName>
        <ecNumber evidence="5">3.6.1.23</ecNumber>
    </recommendedName>
    <alternativeName>
        <fullName evidence="5">dUTP pyrophosphatase</fullName>
    </alternativeName>
</protein>
<evidence type="ECO:0000313" key="9">
    <source>
        <dbReference type="Proteomes" id="UP001491310"/>
    </source>
</evidence>
<comment type="catalytic activity">
    <reaction evidence="5">
        <text>dUTP + H2O = dUMP + diphosphate + H(+)</text>
        <dbReference type="Rhea" id="RHEA:10248"/>
        <dbReference type="ChEBI" id="CHEBI:15377"/>
        <dbReference type="ChEBI" id="CHEBI:15378"/>
        <dbReference type="ChEBI" id="CHEBI:33019"/>
        <dbReference type="ChEBI" id="CHEBI:61555"/>
        <dbReference type="ChEBI" id="CHEBI:246422"/>
        <dbReference type="EC" id="3.6.1.23"/>
    </reaction>
</comment>
<keyword evidence="4 5" id="KW-0546">Nucleotide metabolism</keyword>
<evidence type="ECO:0000256" key="1">
    <source>
        <dbReference type="ARBA" id="ARBA00005142"/>
    </source>
</evidence>
<dbReference type="NCBIfam" id="TIGR00576">
    <property type="entry name" value="dut"/>
    <property type="match status" value="1"/>
</dbReference>
<evidence type="ECO:0000313" key="8">
    <source>
        <dbReference type="EMBL" id="KAK9916998.1"/>
    </source>
</evidence>
<dbReference type="Pfam" id="PF00692">
    <property type="entry name" value="dUTPase"/>
    <property type="match status" value="1"/>
</dbReference>
<evidence type="ECO:0000256" key="5">
    <source>
        <dbReference type="RuleBase" id="RU367024"/>
    </source>
</evidence>
<gene>
    <name evidence="8" type="ORF">WJX75_009722</name>
</gene>
<evidence type="ECO:0000256" key="3">
    <source>
        <dbReference type="ARBA" id="ARBA00022801"/>
    </source>
</evidence>
<comment type="caution">
    <text evidence="8">The sequence shown here is derived from an EMBL/GenBank/DDBJ whole genome shotgun (WGS) entry which is preliminary data.</text>
</comment>
<dbReference type="PANTHER" id="PTHR11241">
    <property type="entry name" value="DEOXYURIDINE 5'-TRIPHOSPHATE NUCLEOTIDOHYDROLASE"/>
    <property type="match status" value="1"/>
</dbReference>
<keyword evidence="9" id="KW-1185">Reference proteome</keyword>
<keyword evidence="6" id="KW-0812">Transmembrane</keyword>
<keyword evidence="6" id="KW-0472">Membrane</keyword>
<evidence type="ECO:0000256" key="4">
    <source>
        <dbReference type="ARBA" id="ARBA00023080"/>
    </source>
</evidence>
<dbReference type="Gene3D" id="2.70.40.10">
    <property type="match status" value="1"/>
</dbReference>
<dbReference type="InterPro" id="IPR036157">
    <property type="entry name" value="dUTPase-like_sf"/>
</dbReference>
<comment type="similarity">
    <text evidence="2 5">Belongs to the dUTPase family.</text>
</comment>
<comment type="function">
    <text evidence="5">Involved in nucleotide metabolism via production of dUMP, the immediate precursor of thymidine nucleotides, and decreases the intracellular concentration of dUTP so that uracil cannot be incorporated into DNA.</text>
</comment>
<dbReference type="CDD" id="cd07557">
    <property type="entry name" value="trimeric_dUTPase"/>
    <property type="match status" value="1"/>
</dbReference>
<name>A0ABR2YYU8_9CHLO</name>
<dbReference type="EC" id="3.6.1.23" evidence="5"/>
<dbReference type="EMBL" id="JALJOT010000003">
    <property type="protein sequence ID" value="KAK9916998.1"/>
    <property type="molecule type" value="Genomic_DNA"/>
</dbReference>
<comment type="pathway">
    <text evidence="1 5">Pyrimidine metabolism; dUMP biosynthesis; dUMP from dCTP (dUTP route): step 2/2.</text>
</comment>
<evidence type="ECO:0000256" key="2">
    <source>
        <dbReference type="ARBA" id="ARBA00006581"/>
    </source>
</evidence>
<evidence type="ECO:0000259" key="7">
    <source>
        <dbReference type="Pfam" id="PF00692"/>
    </source>
</evidence>
<keyword evidence="5" id="KW-0460">Magnesium</keyword>
<dbReference type="InterPro" id="IPR029054">
    <property type="entry name" value="dUTPase-like"/>
</dbReference>
<feature type="transmembrane region" description="Helical" evidence="6">
    <location>
        <begin position="20"/>
        <end position="40"/>
    </location>
</feature>
<reference evidence="8 9" key="1">
    <citation type="journal article" date="2024" name="Nat. Commun.">
        <title>Phylogenomics reveals the evolutionary origins of lichenization in chlorophyte algae.</title>
        <authorList>
            <person name="Puginier C."/>
            <person name="Libourel C."/>
            <person name="Otte J."/>
            <person name="Skaloud P."/>
            <person name="Haon M."/>
            <person name="Grisel S."/>
            <person name="Petersen M."/>
            <person name="Berrin J.G."/>
            <person name="Delaux P.M."/>
            <person name="Dal Grande F."/>
            <person name="Keller J."/>
        </authorList>
    </citation>
    <scope>NUCLEOTIDE SEQUENCE [LARGE SCALE GENOMIC DNA]</scope>
    <source>
        <strain evidence="8 9">SAG 216-7</strain>
    </source>
</reference>
<keyword evidence="6" id="KW-1133">Transmembrane helix</keyword>
<dbReference type="PANTHER" id="PTHR11241:SF0">
    <property type="entry name" value="DEOXYURIDINE 5'-TRIPHOSPHATE NUCLEOTIDOHYDROLASE"/>
    <property type="match status" value="1"/>
</dbReference>
<dbReference type="NCBIfam" id="NF001862">
    <property type="entry name" value="PRK00601.1"/>
    <property type="match status" value="1"/>
</dbReference>
<dbReference type="Proteomes" id="UP001491310">
    <property type="component" value="Unassembled WGS sequence"/>
</dbReference>
<accession>A0ABR2YYU8</accession>
<dbReference type="SUPFAM" id="SSF51283">
    <property type="entry name" value="dUTPase-like"/>
    <property type="match status" value="1"/>
</dbReference>
<feature type="domain" description="dUTPase-like" evidence="7">
    <location>
        <begin position="48"/>
        <end position="176"/>
    </location>
</feature>
<organism evidence="8 9">
    <name type="scientific">Coccomyxa subellipsoidea</name>
    <dbReference type="NCBI Taxonomy" id="248742"/>
    <lineage>
        <taxon>Eukaryota</taxon>
        <taxon>Viridiplantae</taxon>
        <taxon>Chlorophyta</taxon>
        <taxon>core chlorophytes</taxon>
        <taxon>Trebouxiophyceae</taxon>
        <taxon>Trebouxiophyceae incertae sedis</taxon>
        <taxon>Coccomyxaceae</taxon>
        <taxon>Coccomyxa</taxon>
    </lineage>
</organism>
<keyword evidence="3 5" id="KW-0378">Hydrolase</keyword>
<proteinExistence type="inferred from homology"/>
<comment type="cofactor">
    <cofactor evidence="5">
        <name>Mg(2+)</name>
        <dbReference type="ChEBI" id="CHEBI:18420"/>
    </cofactor>
</comment>